<proteinExistence type="predicted"/>
<dbReference type="Proteomes" id="UP001206925">
    <property type="component" value="Unassembled WGS sequence"/>
</dbReference>
<name>A0AAD5DC57_AMBAR</name>
<accession>A0AAD5DC57</accession>
<organism evidence="1 2">
    <name type="scientific">Ambrosia artemisiifolia</name>
    <name type="common">Common ragweed</name>
    <dbReference type="NCBI Taxonomy" id="4212"/>
    <lineage>
        <taxon>Eukaryota</taxon>
        <taxon>Viridiplantae</taxon>
        <taxon>Streptophyta</taxon>
        <taxon>Embryophyta</taxon>
        <taxon>Tracheophyta</taxon>
        <taxon>Spermatophyta</taxon>
        <taxon>Magnoliopsida</taxon>
        <taxon>eudicotyledons</taxon>
        <taxon>Gunneridae</taxon>
        <taxon>Pentapetalae</taxon>
        <taxon>asterids</taxon>
        <taxon>campanulids</taxon>
        <taxon>Asterales</taxon>
        <taxon>Asteraceae</taxon>
        <taxon>Asteroideae</taxon>
        <taxon>Heliantheae alliance</taxon>
        <taxon>Heliantheae</taxon>
        <taxon>Ambrosia</taxon>
    </lineage>
</organism>
<evidence type="ECO:0000313" key="1">
    <source>
        <dbReference type="EMBL" id="KAI7756006.1"/>
    </source>
</evidence>
<protein>
    <submittedName>
        <fullName evidence="1">Uncharacterized protein</fullName>
    </submittedName>
</protein>
<reference evidence="1" key="1">
    <citation type="submission" date="2022-06" db="EMBL/GenBank/DDBJ databases">
        <title>Uncovering the hologenomic basis of an extraordinary plant invasion.</title>
        <authorList>
            <person name="Bieker V.C."/>
            <person name="Martin M.D."/>
            <person name="Gilbert T."/>
            <person name="Hodgins K."/>
            <person name="Battlay P."/>
            <person name="Petersen B."/>
            <person name="Wilson J."/>
        </authorList>
    </citation>
    <scope>NUCLEOTIDE SEQUENCE</scope>
    <source>
        <strain evidence="1">AA19_3_7</strain>
        <tissue evidence="1">Leaf</tissue>
    </source>
</reference>
<keyword evidence="2" id="KW-1185">Reference proteome</keyword>
<sequence length="112" mass="12903">MLRSLFPNLYRLAKDKHVSVAEKIRCTEGVRDCPWAWVKNPNLVGERDNLDSLLNLLQGISVGEGNDRWLWMNADGWTFRSYTNLNRRPDRFDDLGAGFTTKISPQLTNSFT</sequence>
<comment type="caution">
    <text evidence="1">The sequence shown here is derived from an EMBL/GenBank/DDBJ whole genome shotgun (WGS) entry which is preliminary data.</text>
</comment>
<feature type="non-terminal residue" evidence="1">
    <location>
        <position position="112"/>
    </location>
</feature>
<evidence type="ECO:0000313" key="2">
    <source>
        <dbReference type="Proteomes" id="UP001206925"/>
    </source>
</evidence>
<gene>
    <name evidence="1" type="ORF">M8C21_026502</name>
</gene>
<dbReference type="AlphaFoldDB" id="A0AAD5DC57"/>
<dbReference type="EMBL" id="JAMZMK010000643">
    <property type="protein sequence ID" value="KAI7756006.1"/>
    <property type="molecule type" value="Genomic_DNA"/>
</dbReference>